<dbReference type="Gene3D" id="1.50.10.10">
    <property type="match status" value="1"/>
</dbReference>
<keyword evidence="1" id="KW-0732">Signal</keyword>
<dbReference type="InterPro" id="IPR008928">
    <property type="entry name" value="6-hairpin_glycosidase_sf"/>
</dbReference>
<feature type="signal peptide" evidence="1">
    <location>
        <begin position="1"/>
        <end position="24"/>
    </location>
</feature>
<reference evidence="5 6" key="1">
    <citation type="submission" date="2019-04" db="EMBL/GenBank/DDBJ databases">
        <authorList>
            <person name="Van Vliet M D."/>
        </authorList>
    </citation>
    <scope>NUCLEOTIDE SEQUENCE [LARGE SCALE GENOMIC DNA]</scope>
    <source>
        <strain evidence="5 6">F21</strain>
    </source>
</reference>
<feature type="domain" description="Alpha fucosidase A-like C-terminal" evidence="3">
    <location>
        <begin position="764"/>
        <end position="831"/>
    </location>
</feature>
<dbReference type="PANTHER" id="PTHR31084">
    <property type="entry name" value="ALPHA-L-FUCOSIDASE 2"/>
    <property type="match status" value="1"/>
</dbReference>
<evidence type="ECO:0000256" key="1">
    <source>
        <dbReference type="SAM" id="SignalP"/>
    </source>
</evidence>
<dbReference type="AlphaFoldDB" id="A0A6C2UEQ8"/>
<gene>
    <name evidence="5" type="ORF">SCARR_00067</name>
</gene>
<evidence type="ECO:0000313" key="6">
    <source>
        <dbReference type="Proteomes" id="UP000346198"/>
    </source>
</evidence>
<keyword evidence="6" id="KW-1185">Reference proteome</keyword>
<dbReference type="Pfam" id="PF21307">
    <property type="entry name" value="Glyco_hydro_95_C"/>
    <property type="match status" value="1"/>
</dbReference>
<evidence type="ECO:0000259" key="3">
    <source>
        <dbReference type="Pfam" id="PF21307"/>
    </source>
</evidence>
<dbReference type="InterPro" id="IPR016518">
    <property type="entry name" value="Alpha-L-fucosidase"/>
</dbReference>
<dbReference type="InterPro" id="IPR054363">
    <property type="entry name" value="GH95_cat"/>
</dbReference>
<name>A0A6C2UEQ8_9BACT</name>
<proteinExistence type="predicted"/>
<feature type="domain" description="Glycosyl hydrolase family 95 N-terminal" evidence="2">
    <location>
        <begin position="71"/>
        <end position="330"/>
    </location>
</feature>
<dbReference type="Proteomes" id="UP000346198">
    <property type="component" value="Unassembled WGS sequence"/>
</dbReference>
<dbReference type="PANTHER" id="PTHR31084:SF0">
    <property type="entry name" value="ALPHA-L-FUCOSIDASE 2"/>
    <property type="match status" value="1"/>
</dbReference>
<dbReference type="InterPro" id="IPR027414">
    <property type="entry name" value="GH95_N_dom"/>
</dbReference>
<dbReference type="SUPFAM" id="SSF48208">
    <property type="entry name" value="Six-hairpin glycosidases"/>
    <property type="match status" value="1"/>
</dbReference>
<dbReference type="EMBL" id="CAAHFH010000001">
    <property type="protein sequence ID" value="VGO18017.1"/>
    <property type="molecule type" value="Genomic_DNA"/>
</dbReference>
<evidence type="ECO:0000259" key="4">
    <source>
        <dbReference type="Pfam" id="PF22124"/>
    </source>
</evidence>
<dbReference type="GO" id="GO:0005975">
    <property type="term" value="P:carbohydrate metabolic process"/>
    <property type="evidence" value="ECO:0007669"/>
    <property type="project" value="InterPro"/>
</dbReference>
<dbReference type="PIRSF" id="PIRSF007663">
    <property type="entry name" value="UCP007663"/>
    <property type="match status" value="1"/>
</dbReference>
<sequence length="845" mass="93973">MNNKYRSIQIATAVFVLGTVGAMAKPADQQPAEKKPLSRVEQAKLSGTKPLLEETVQFTGLRTPPSKKYCLWYDKPSHSWSDALPVGNGRLAAMVYGGIKSEILTLGEDTLWGGPPKVIEMPDSIEGIKEARKLCFEGKIPEAEKVLLSKIFPPGIISSSYQFLGQINMELDINGEITDYQRDMDMSTAVASVSYNVDGVPFSREVFVSPVDDVIVIRLTAEKPGLITGKMAILRDNKRKLEQLDAVSSSRLVMSGQCYQAVRPRNKQIFDYITESDCETLGTKYAAHYQVVSKGGTVATVEDHRLGHAFQFKGCDEVLIYVTAATDYNKKDPYAPLSTDLNAKCEAILKQAMTKKFQTLENDSVAAHREAFARVDLSLGKSDKAHLPTDERIRAVTDETPDTQLEALLYQYARYLLICSSRPGTQTMGLQGLWSTGTKAPWNGDYHININQQMNYWPAETGNLSEYHEPFFDMIDGLRPVGKKFAREALGCRGFMAAHTTDLYYYVSNFGKLKYGMWVVGGAWCSAHMMEHYRYTGDTGFLQERAFPVIKECALFFLDWLVEDPATGKLVSGPTCSPENKFSIEGTGVGGQVSMGPAMDQEIIWETFTNYLEALDELGIQDELADDVRKALAKLDPPKIGKNGRILEWSKEAFLEMELGHRHVSHLYAVYPGFQFSWNKTPELMEAAKKSLEFRLANAGGQTGWSRAWTINFWARFLDGNKAHDNLVVALKNNSYDNLFNVNPPFIIDGNFGYGSGIAEMLLQSHAGELHLLPALPSVWAEGSVSGLCARDGFEVDMKWKSGKIIAAKVRSKLGKDCTVRFGNTVKTFKTKPGQEYDLKPVLGL</sequence>
<protein>
    <submittedName>
        <fullName evidence="5">Uncharacterized protein</fullName>
    </submittedName>
</protein>
<organism evidence="5 6">
    <name type="scientific">Pontiella sulfatireligans</name>
    <dbReference type="NCBI Taxonomy" id="2750658"/>
    <lineage>
        <taxon>Bacteria</taxon>
        <taxon>Pseudomonadati</taxon>
        <taxon>Kiritimatiellota</taxon>
        <taxon>Kiritimatiellia</taxon>
        <taxon>Kiritimatiellales</taxon>
        <taxon>Pontiellaceae</taxon>
        <taxon>Pontiella</taxon>
    </lineage>
</organism>
<feature type="chain" id="PRO_5025565102" evidence="1">
    <location>
        <begin position="25"/>
        <end position="845"/>
    </location>
</feature>
<dbReference type="InterPro" id="IPR012341">
    <property type="entry name" value="6hp_glycosidase-like_sf"/>
</dbReference>
<dbReference type="GO" id="GO:0004560">
    <property type="term" value="F:alpha-L-fucosidase activity"/>
    <property type="evidence" value="ECO:0007669"/>
    <property type="project" value="InterPro"/>
</dbReference>
<accession>A0A6C2UEQ8</accession>
<dbReference type="RefSeq" id="WP_136059556.1">
    <property type="nucleotide sequence ID" value="NZ_CAAHFH010000001.1"/>
</dbReference>
<dbReference type="Pfam" id="PF14498">
    <property type="entry name" value="Glyco_hyd_65N_2"/>
    <property type="match status" value="1"/>
</dbReference>
<dbReference type="Pfam" id="PF22124">
    <property type="entry name" value="Glyco_hydro_95_cat"/>
    <property type="match status" value="1"/>
</dbReference>
<evidence type="ECO:0000313" key="5">
    <source>
        <dbReference type="EMBL" id="VGO18017.1"/>
    </source>
</evidence>
<evidence type="ECO:0000259" key="2">
    <source>
        <dbReference type="Pfam" id="PF14498"/>
    </source>
</evidence>
<feature type="domain" description="Glycosyl hydrolase family 95 catalytic" evidence="4">
    <location>
        <begin position="357"/>
        <end position="762"/>
    </location>
</feature>
<dbReference type="InterPro" id="IPR049053">
    <property type="entry name" value="AFCA-like_C"/>
</dbReference>